<keyword evidence="1" id="KW-0472">Membrane</keyword>
<keyword evidence="3" id="KW-1185">Reference proteome</keyword>
<dbReference type="Proteomes" id="UP001059950">
    <property type="component" value="Chromosome"/>
</dbReference>
<evidence type="ECO:0000313" key="2">
    <source>
        <dbReference type="EMBL" id="UTW05130.1"/>
    </source>
</evidence>
<accession>A0ABY5GYN0</accession>
<keyword evidence="1" id="KW-1133">Transmembrane helix</keyword>
<evidence type="ECO:0000256" key="1">
    <source>
        <dbReference type="SAM" id="Phobius"/>
    </source>
</evidence>
<name>A0ABY5GYN0_9GAMM</name>
<dbReference type="EMBL" id="CP073344">
    <property type="protein sequence ID" value="UTW05130.1"/>
    <property type="molecule type" value="Genomic_DNA"/>
</dbReference>
<reference evidence="2" key="1">
    <citation type="submission" date="2021-04" db="EMBL/GenBank/DDBJ databases">
        <title>Oceanospirillales bacteria with DddD are important DMSP degraders in coastal seawater.</title>
        <authorList>
            <person name="Liu J."/>
        </authorList>
    </citation>
    <scope>NUCLEOTIDE SEQUENCE</scope>
    <source>
        <strain evidence="2">GY6</strain>
    </source>
</reference>
<keyword evidence="1" id="KW-0812">Transmembrane</keyword>
<feature type="transmembrane region" description="Helical" evidence="1">
    <location>
        <begin position="6"/>
        <end position="25"/>
    </location>
</feature>
<organism evidence="2 3">
    <name type="scientific">Amphritea atlantica</name>
    <dbReference type="NCBI Taxonomy" id="355243"/>
    <lineage>
        <taxon>Bacteria</taxon>
        <taxon>Pseudomonadati</taxon>
        <taxon>Pseudomonadota</taxon>
        <taxon>Gammaproteobacteria</taxon>
        <taxon>Oceanospirillales</taxon>
        <taxon>Oceanospirillaceae</taxon>
        <taxon>Amphritea</taxon>
    </lineage>
</organism>
<gene>
    <name evidence="2" type="ORF">KDX31_09100</name>
</gene>
<proteinExistence type="predicted"/>
<sequence>MEQYKLIIVILFVVLVFAPVTWQAIRRRKLNPPPMARNDRKLYRLWRSDPLSYERQYGEMDRKYLQAKNEKSRNTDQ</sequence>
<evidence type="ECO:0000313" key="3">
    <source>
        <dbReference type="Proteomes" id="UP001059950"/>
    </source>
</evidence>
<protein>
    <submittedName>
        <fullName evidence="2">Uncharacterized protein</fullName>
    </submittedName>
</protein>